<dbReference type="InterPro" id="IPR003593">
    <property type="entry name" value="AAA+_ATPase"/>
</dbReference>
<keyword evidence="2" id="KW-0813">Transport</keyword>
<dbReference type="InterPro" id="IPR011527">
    <property type="entry name" value="ABC1_TM_dom"/>
</dbReference>
<evidence type="ECO:0000256" key="1">
    <source>
        <dbReference type="ARBA" id="ARBA00004651"/>
    </source>
</evidence>
<dbReference type="FunFam" id="3.40.50.300:FF:000604">
    <property type="entry name" value="ABC transporter B family member 28"/>
    <property type="match status" value="1"/>
</dbReference>
<dbReference type="GO" id="GO:0005886">
    <property type="term" value="C:plasma membrane"/>
    <property type="evidence" value="ECO:0007669"/>
    <property type="project" value="UniProtKB-SubCell"/>
</dbReference>
<dbReference type="AlphaFoldDB" id="A0A410QGR7"/>
<evidence type="ECO:0000256" key="6">
    <source>
        <dbReference type="ARBA" id="ARBA00022989"/>
    </source>
</evidence>
<dbReference type="KEGG" id="spoa:EQM13_16835"/>
<dbReference type="PROSITE" id="PS50929">
    <property type="entry name" value="ABC_TM1F"/>
    <property type="match status" value="1"/>
</dbReference>
<evidence type="ECO:0000259" key="10">
    <source>
        <dbReference type="PROSITE" id="PS50929"/>
    </source>
</evidence>
<dbReference type="PROSITE" id="PS50893">
    <property type="entry name" value="ABC_TRANSPORTER_2"/>
    <property type="match status" value="1"/>
</dbReference>
<evidence type="ECO:0000313" key="11">
    <source>
        <dbReference type="EMBL" id="QAT63115.1"/>
    </source>
</evidence>
<dbReference type="PANTHER" id="PTHR43394">
    <property type="entry name" value="ATP-DEPENDENT PERMEASE MDL1, MITOCHONDRIAL"/>
    <property type="match status" value="1"/>
</dbReference>
<organism evidence="11 12">
    <name type="scientific">Acidilutibacter cellobiosedens</name>
    <dbReference type="NCBI Taxonomy" id="2507161"/>
    <lineage>
        <taxon>Bacteria</taxon>
        <taxon>Bacillati</taxon>
        <taxon>Bacillota</taxon>
        <taxon>Tissierellia</taxon>
        <taxon>Tissierellales</taxon>
        <taxon>Acidilutibacteraceae</taxon>
        <taxon>Acidilutibacter</taxon>
    </lineage>
</organism>
<keyword evidence="4" id="KW-0547">Nucleotide-binding</keyword>
<keyword evidence="12" id="KW-1185">Reference proteome</keyword>
<dbReference type="InterPro" id="IPR039421">
    <property type="entry name" value="Type_1_exporter"/>
</dbReference>
<accession>A0A410QGR7</accession>
<dbReference type="GO" id="GO:0005737">
    <property type="term" value="C:cytoplasm"/>
    <property type="evidence" value="ECO:0007669"/>
    <property type="project" value="UniProtKB-ARBA"/>
</dbReference>
<feature type="domain" description="ABC transporter" evidence="9">
    <location>
        <begin position="325"/>
        <end position="559"/>
    </location>
</feature>
<dbReference type="PROSITE" id="PS00211">
    <property type="entry name" value="ABC_TRANSPORTER_1"/>
    <property type="match status" value="1"/>
</dbReference>
<keyword evidence="3 8" id="KW-0812">Transmembrane</keyword>
<evidence type="ECO:0000313" key="12">
    <source>
        <dbReference type="Proteomes" id="UP000287969"/>
    </source>
</evidence>
<dbReference type="InterPro" id="IPR017871">
    <property type="entry name" value="ABC_transporter-like_CS"/>
</dbReference>
<protein>
    <submittedName>
        <fullName evidence="11">ABC transporter ATP-binding protein</fullName>
    </submittedName>
</protein>
<reference evidence="12" key="1">
    <citation type="submission" date="2019-01" db="EMBL/GenBank/DDBJ databases">
        <title>Draft genomes of a novel of Sporanaerobacter strains.</title>
        <authorList>
            <person name="Ma S."/>
        </authorList>
    </citation>
    <scope>NUCLEOTIDE SEQUENCE [LARGE SCALE GENOMIC DNA]</scope>
    <source>
        <strain evidence="12">NJN-17</strain>
    </source>
</reference>
<dbReference type="InterPro" id="IPR036640">
    <property type="entry name" value="ABC1_TM_sf"/>
</dbReference>
<evidence type="ECO:0000256" key="2">
    <source>
        <dbReference type="ARBA" id="ARBA00022448"/>
    </source>
</evidence>
<dbReference type="CDD" id="cd07346">
    <property type="entry name" value="ABC_6TM_exporters"/>
    <property type="match status" value="1"/>
</dbReference>
<dbReference type="SUPFAM" id="SSF90123">
    <property type="entry name" value="ABC transporter transmembrane region"/>
    <property type="match status" value="1"/>
</dbReference>
<feature type="transmembrane region" description="Helical" evidence="8">
    <location>
        <begin position="47"/>
        <end position="68"/>
    </location>
</feature>
<keyword evidence="5 11" id="KW-0067">ATP-binding</keyword>
<dbReference type="GO" id="GO:0005524">
    <property type="term" value="F:ATP binding"/>
    <property type="evidence" value="ECO:0007669"/>
    <property type="project" value="UniProtKB-KW"/>
</dbReference>
<name>A0A410QGR7_9FIRM</name>
<dbReference type="Pfam" id="PF00005">
    <property type="entry name" value="ABC_tran"/>
    <property type="match status" value="1"/>
</dbReference>
<feature type="transmembrane region" description="Helical" evidence="8">
    <location>
        <begin position="151"/>
        <end position="169"/>
    </location>
</feature>
<evidence type="ECO:0000259" key="9">
    <source>
        <dbReference type="PROSITE" id="PS50893"/>
    </source>
</evidence>
<comment type="subcellular location">
    <subcellularLocation>
        <location evidence="1">Cell membrane</location>
        <topology evidence="1">Multi-pass membrane protein</topology>
    </subcellularLocation>
</comment>
<dbReference type="EMBL" id="CP035282">
    <property type="protein sequence ID" value="QAT63115.1"/>
    <property type="molecule type" value="Genomic_DNA"/>
</dbReference>
<dbReference type="InterPro" id="IPR003439">
    <property type="entry name" value="ABC_transporter-like_ATP-bd"/>
</dbReference>
<dbReference type="RefSeq" id="WP_128753309.1">
    <property type="nucleotide sequence ID" value="NZ_CP035282.1"/>
</dbReference>
<dbReference type="GO" id="GO:0016887">
    <property type="term" value="F:ATP hydrolysis activity"/>
    <property type="evidence" value="ECO:0007669"/>
    <property type="project" value="InterPro"/>
</dbReference>
<dbReference type="Pfam" id="PF00664">
    <property type="entry name" value="ABC_membrane"/>
    <property type="match status" value="1"/>
</dbReference>
<keyword evidence="7 8" id="KW-0472">Membrane</keyword>
<dbReference type="PANTHER" id="PTHR43394:SF1">
    <property type="entry name" value="ATP-BINDING CASSETTE SUB-FAMILY B MEMBER 10, MITOCHONDRIAL"/>
    <property type="match status" value="1"/>
</dbReference>
<dbReference type="Gene3D" id="3.40.50.300">
    <property type="entry name" value="P-loop containing nucleotide triphosphate hydrolases"/>
    <property type="match status" value="1"/>
</dbReference>
<evidence type="ECO:0000256" key="8">
    <source>
        <dbReference type="SAM" id="Phobius"/>
    </source>
</evidence>
<feature type="transmembrane region" description="Helical" evidence="8">
    <location>
        <begin position="123"/>
        <end position="145"/>
    </location>
</feature>
<evidence type="ECO:0000256" key="4">
    <source>
        <dbReference type="ARBA" id="ARBA00022741"/>
    </source>
</evidence>
<proteinExistence type="predicted"/>
<gene>
    <name evidence="11" type="ORF">EQM13_16835</name>
</gene>
<evidence type="ECO:0000256" key="7">
    <source>
        <dbReference type="ARBA" id="ARBA00023136"/>
    </source>
</evidence>
<feature type="domain" description="ABC transmembrane type-1" evidence="10">
    <location>
        <begin position="13"/>
        <end position="294"/>
    </location>
</feature>
<feature type="transmembrane region" description="Helical" evidence="8">
    <location>
        <begin position="237"/>
        <end position="259"/>
    </location>
</feature>
<dbReference type="Gene3D" id="1.20.1560.10">
    <property type="entry name" value="ABC transporter type 1, transmembrane domain"/>
    <property type="match status" value="1"/>
</dbReference>
<dbReference type="SMART" id="SM00382">
    <property type="entry name" value="AAA"/>
    <property type="match status" value="1"/>
</dbReference>
<dbReference type="InterPro" id="IPR027417">
    <property type="entry name" value="P-loop_NTPase"/>
</dbReference>
<keyword evidence="6 8" id="KW-1133">Transmembrane helix</keyword>
<dbReference type="GO" id="GO:0015421">
    <property type="term" value="F:ABC-type oligopeptide transporter activity"/>
    <property type="evidence" value="ECO:0007669"/>
    <property type="project" value="TreeGrafter"/>
</dbReference>
<dbReference type="OrthoDB" id="95687at2"/>
<evidence type="ECO:0000256" key="3">
    <source>
        <dbReference type="ARBA" id="ARBA00022692"/>
    </source>
</evidence>
<sequence>MKKYIFKYKGIFFLSVFIRCVEGAADVSIAFLIEYILDFGTNKDMPGFIKNLKYIVLYLICYFLIIYLRKITQAVFVKKNIQSLRNDIYTNVIDKDMPDFISKNSASYISTLTNDINILEQDYFINLLDLIGELATLAIGTFAIFKVNVQIAAGVFIVGAITLIIPIIFSKTVSSLRKKYSDSLSNLTINMKDTFSGFEIIKGFNIEDSIKEEFSNYNFKTEDSKFKFTKFSAGVETLSQGTGFSIFFVAILLGTYFFIQGKITFGLLFAAIQLMNSVVPPISRFSERINKLKSTKLIADNIESICTKKELASNGISKDDFNDKIEISNLSFSYNSDKKTLRDINLTIEKGKKYAIVGKSGCGKSTFLRILFRYYDNFSGNILMDGTDIRNINIDDIYKIMSIIHQNVFIFDSTVKDNITLYKDYSDDEINTTIKLCGLYNFVNSKPKKLLENVGENGVLLSGGEKQRIAIARAIIKKTPILILDEATSSLDSETAHSIENSLLDIDELTCIVVTHNLSESILKQYDSIIAMKDGQIEEQGNFYDLLDKKGYFYSLYNVFK</sequence>
<dbReference type="SUPFAM" id="SSF52540">
    <property type="entry name" value="P-loop containing nucleoside triphosphate hydrolases"/>
    <property type="match status" value="1"/>
</dbReference>
<evidence type="ECO:0000256" key="5">
    <source>
        <dbReference type="ARBA" id="ARBA00022840"/>
    </source>
</evidence>
<dbReference type="Proteomes" id="UP000287969">
    <property type="component" value="Chromosome"/>
</dbReference>